<evidence type="ECO:0000256" key="2">
    <source>
        <dbReference type="SAM" id="SignalP"/>
    </source>
</evidence>
<keyword evidence="1" id="KW-1133">Transmembrane helix</keyword>
<dbReference type="Pfam" id="PF10853">
    <property type="entry name" value="DUF2650"/>
    <property type="match status" value="1"/>
</dbReference>
<accession>A0A1I8EZF1</accession>
<reference evidence="4" key="3">
    <citation type="submission" date="2016-11" db="UniProtKB">
        <authorList>
            <consortium name="WormBaseParasite"/>
        </authorList>
    </citation>
    <scope>IDENTIFICATION</scope>
    <source>
        <strain evidence="4 5">pt0022</strain>
    </source>
</reference>
<dbReference type="Proteomes" id="UP000093561">
    <property type="component" value="Unassembled WGS sequence"/>
</dbReference>
<evidence type="ECO:0000313" key="3">
    <source>
        <dbReference type="Proteomes" id="UP000093561"/>
    </source>
</evidence>
<dbReference type="PANTHER" id="PTHR34149">
    <property type="entry name" value="PROTEIN CBG11905-RELATED"/>
    <property type="match status" value="1"/>
</dbReference>
<evidence type="ECO:0000256" key="1">
    <source>
        <dbReference type="SAM" id="Phobius"/>
    </source>
</evidence>
<dbReference type="WBParaSite" id="mrna-Wban_08361">
    <property type="protein sequence ID" value="mrna-Wban_08361"/>
    <property type="gene ID" value="Wban_08361"/>
</dbReference>
<feature type="signal peptide" evidence="2">
    <location>
        <begin position="1"/>
        <end position="24"/>
    </location>
</feature>
<dbReference type="InterPro" id="IPR022559">
    <property type="entry name" value="SUP-1-like"/>
</dbReference>
<feature type="transmembrane region" description="Helical" evidence="1">
    <location>
        <begin position="82"/>
        <end position="103"/>
    </location>
</feature>
<dbReference type="PANTHER" id="PTHR34149:SF6">
    <property type="entry name" value="TRANSMEMBRANE PROTEIN"/>
    <property type="match status" value="1"/>
</dbReference>
<reference evidence="3" key="1">
    <citation type="submission" date="2015-03" db="EMBL/GenBank/DDBJ databases">
        <title>Wuchereria bancrofti Genome Sequencing Papua New Guinea Strain.</title>
        <authorList>
            <person name="Small S.T."/>
            <person name="Serre D."/>
            <person name="Zimmerman P.A."/>
        </authorList>
    </citation>
    <scope>NUCLEOTIDE SEQUENCE [LARGE SCALE GENOMIC DNA]</scope>
    <source>
        <strain evidence="3">pt0022</strain>
    </source>
</reference>
<dbReference type="AlphaFoldDB" id="A0A1I8EZF1"/>
<keyword evidence="2" id="KW-0732">Signal</keyword>
<keyword evidence="1" id="KW-0472">Membrane</keyword>
<name>A0A1I8EZF1_WUCBA</name>
<reference evidence="3" key="2">
    <citation type="journal article" date="2016" name="Mol. Ecol.">
        <title>Population genomics of the filarial nematode parasite Wuchereria bancrofti from mosquitoes.</title>
        <authorList>
            <person name="Small S.T."/>
            <person name="Reimer L.J."/>
            <person name="Tisch D.J."/>
            <person name="King C.L."/>
            <person name="Christensen B.M."/>
            <person name="Siba P.M."/>
            <person name="Kazura J.W."/>
            <person name="Serre D."/>
            <person name="Zimmerman P.A."/>
        </authorList>
    </citation>
    <scope>NUCLEOTIDE SEQUENCE</scope>
    <source>
        <strain evidence="3">pt0022</strain>
    </source>
</reference>
<proteinExistence type="predicted"/>
<organism evidence="4">
    <name type="scientific">Wuchereria bancrofti</name>
    <dbReference type="NCBI Taxonomy" id="6293"/>
    <lineage>
        <taxon>Eukaryota</taxon>
        <taxon>Metazoa</taxon>
        <taxon>Ecdysozoa</taxon>
        <taxon>Nematoda</taxon>
        <taxon>Chromadorea</taxon>
        <taxon>Rhabditida</taxon>
        <taxon>Spirurina</taxon>
        <taxon>Spiruromorpha</taxon>
        <taxon>Filarioidea</taxon>
        <taxon>Onchocercidae</taxon>
        <taxon>Wuchereria</taxon>
    </lineage>
</organism>
<feature type="chain" id="PRO_5009318469" evidence="2">
    <location>
        <begin position="25"/>
        <end position="121"/>
    </location>
</feature>
<evidence type="ECO:0000313" key="4">
    <source>
        <dbReference type="WBParaSite" id="maker-PairedContig_782-snap-gene-0.14-mRNA-1"/>
    </source>
</evidence>
<keyword evidence="1" id="KW-0812">Transmembrane</keyword>
<protein>
    <submittedName>
        <fullName evidence="4 5">Uncharacterized protein</fullName>
    </submittedName>
</protein>
<sequence>MCHITLTFASLFLFSCLNANSVEAINDLQEIITKDDDVHKYLHFLWCPPKLLGTMCPENSLTYYYYCCGDHRNRCCYATRTWVISICLAVPVLIFTLILIYFIRRIACTKSNQYVAGERQL</sequence>
<dbReference type="WBParaSite" id="maker-PairedContig_782-snap-gene-0.14-mRNA-1">
    <property type="protein sequence ID" value="maker-PairedContig_782-snap-gene-0.14-mRNA-1"/>
    <property type="gene ID" value="maker-PairedContig_782-snap-gene-0.14"/>
</dbReference>
<evidence type="ECO:0000313" key="5">
    <source>
        <dbReference type="WBParaSite" id="mrna-Wban_08361"/>
    </source>
</evidence>